<dbReference type="SUPFAM" id="SSF46458">
    <property type="entry name" value="Globin-like"/>
    <property type="match status" value="1"/>
</dbReference>
<dbReference type="PROSITE" id="PS00107">
    <property type="entry name" value="PROTEIN_KINASE_ATP"/>
    <property type="match status" value="1"/>
</dbReference>
<dbReference type="SMART" id="SM00054">
    <property type="entry name" value="EFh"/>
    <property type="match status" value="4"/>
</dbReference>
<keyword evidence="5 15" id="KW-0812">Transmembrane</keyword>
<evidence type="ECO:0000259" key="17">
    <source>
        <dbReference type="PROSITE" id="PS50011"/>
    </source>
</evidence>
<dbReference type="InterPro" id="IPR011992">
    <property type="entry name" value="EF-hand-dom_pair"/>
</dbReference>
<evidence type="ECO:0000256" key="1">
    <source>
        <dbReference type="ARBA" id="ARBA00001946"/>
    </source>
</evidence>
<dbReference type="EMBL" id="CAMXCT010001000">
    <property type="protein sequence ID" value="CAI3985530.1"/>
    <property type="molecule type" value="Genomic_DNA"/>
</dbReference>
<evidence type="ECO:0000313" key="22">
    <source>
        <dbReference type="Proteomes" id="UP001152797"/>
    </source>
</evidence>
<dbReference type="PROSITE" id="PS01033">
    <property type="entry name" value="GLOBIN"/>
    <property type="match status" value="1"/>
</dbReference>
<feature type="region of interest" description="Disordered" evidence="14">
    <location>
        <begin position="1726"/>
        <end position="1758"/>
    </location>
</feature>
<evidence type="ECO:0000256" key="3">
    <source>
        <dbReference type="ARBA" id="ARBA00022527"/>
    </source>
</evidence>
<proteinExistence type="inferred from homology"/>
<dbReference type="InterPro" id="IPR009050">
    <property type="entry name" value="Globin-like_sf"/>
</dbReference>
<dbReference type="Pfam" id="PF13499">
    <property type="entry name" value="EF-hand_7"/>
    <property type="match status" value="1"/>
</dbReference>
<dbReference type="Gene3D" id="1.10.490.10">
    <property type="entry name" value="Globins"/>
    <property type="match status" value="1"/>
</dbReference>
<evidence type="ECO:0000256" key="4">
    <source>
        <dbReference type="ARBA" id="ARBA00022679"/>
    </source>
</evidence>
<evidence type="ECO:0000256" key="7">
    <source>
        <dbReference type="ARBA" id="ARBA00022777"/>
    </source>
</evidence>
<comment type="caution">
    <text evidence="19">The sequence shown here is derived from an EMBL/GenBank/DDBJ whole genome shotgun (WGS) entry which is preliminary data.</text>
</comment>
<evidence type="ECO:0000259" key="16">
    <source>
        <dbReference type="PROSITE" id="PS01033"/>
    </source>
</evidence>
<dbReference type="SUPFAM" id="SSF47473">
    <property type="entry name" value="EF-hand"/>
    <property type="match status" value="1"/>
</dbReference>
<dbReference type="CDD" id="cd05117">
    <property type="entry name" value="STKc_CAMK"/>
    <property type="match status" value="1"/>
</dbReference>
<evidence type="ECO:0000313" key="19">
    <source>
        <dbReference type="EMBL" id="CAI3985530.1"/>
    </source>
</evidence>
<comment type="subcellular location">
    <subcellularLocation>
        <location evidence="2">Membrane</location>
        <topology evidence="2">Multi-pass membrane protein</topology>
    </subcellularLocation>
</comment>
<dbReference type="Pfam" id="PF13202">
    <property type="entry name" value="EF-hand_5"/>
    <property type="match status" value="1"/>
</dbReference>
<name>A0A9P1C5M1_9DINO</name>
<dbReference type="GO" id="GO:0020037">
    <property type="term" value="F:heme binding"/>
    <property type="evidence" value="ECO:0007669"/>
    <property type="project" value="InterPro"/>
</dbReference>
<evidence type="ECO:0000256" key="12">
    <source>
        <dbReference type="ARBA" id="ARBA00024334"/>
    </source>
</evidence>
<reference evidence="20" key="2">
    <citation type="submission" date="2024-04" db="EMBL/GenBank/DDBJ databases">
        <authorList>
            <person name="Chen Y."/>
            <person name="Shah S."/>
            <person name="Dougan E. K."/>
            <person name="Thang M."/>
            <person name="Chan C."/>
        </authorList>
    </citation>
    <scope>NUCLEOTIDE SEQUENCE [LARGE SCALE GENOMIC DNA]</scope>
</reference>
<feature type="domain" description="EF-hand" evidence="18">
    <location>
        <begin position="631"/>
        <end position="666"/>
    </location>
</feature>
<feature type="binding site" evidence="13">
    <location>
        <position position="355"/>
    </location>
    <ligand>
        <name>ATP</name>
        <dbReference type="ChEBI" id="CHEBI:30616"/>
    </ligand>
</feature>
<evidence type="ECO:0000256" key="15">
    <source>
        <dbReference type="SAM" id="Phobius"/>
    </source>
</evidence>
<feature type="transmembrane region" description="Helical" evidence="15">
    <location>
        <begin position="1358"/>
        <end position="1380"/>
    </location>
</feature>
<keyword evidence="10 15" id="KW-1133">Transmembrane helix</keyword>
<dbReference type="InterPro" id="IPR050205">
    <property type="entry name" value="CDPK_Ser/Thr_kinases"/>
</dbReference>
<keyword evidence="22" id="KW-1185">Reference proteome</keyword>
<comment type="similarity">
    <text evidence="12">Belongs to the protein kinase superfamily. Ser/Thr protein kinase family. CDPK subfamily.</text>
</comment>
<dbReference type="InterPro" id="IPR012292">
    <property type="entry name" value="Globin/Proto"/>
</dbReference>
<dbReference type="GO" id="GO:0019825">
    <property type="term" value="F:oxygen binding"/>
    <property type="evidence" value="ECO:0007669"/>
    <property type="project" value="InterPro"/>
</dbReference>
<keyword evidence="8" id="KW-0106">Calcium</keyword>
<keyword evidence="4" id="KW-0808">Transferase</keyword>
<feature type="transmembrane region" description="Helical" evidence="15">
    <location>
        <begin position="1585"/>
        <end position="1605"/>
    </location>
</feature>
<dbReference type="GO" id="GO:0005509">
    <property type="term" value="F:calcium ion binding"/>
    <property type="evidence" value="ECO:0007669"/>
    <property type="project" value="InterPro"/>
</dbReference>
<evidence type="ECO:0000313" key="20">
    <source>
        <dbReference type="EMBL" id="CAL1138905.1"/>
    </source>
</evidence>
<feature type="domain" description="Globin" evidence="16">
    <location>
        <begin position="70"/>
        <end position="203"/>
    </location>
</feature>
<evidence type="ECO:0000313" key="21">
    <source>
        <dbReference type="EMBL" id="CAL4772842.1"/>
    </source>
</evidence>
<dbReference type="InterPro" id="IPR002048">
    <property type="entry name" value="EF_hand_dom"/>
</dbReference>
<evidence type="ECO:0000259" key="18">
    <source>
        <dbReference type="PROSITE" id="PS50222"/>
    </source>
</evidence>
<evidence type="ECO:0000256" key="10">
    <source>
        <dbReference type="ARBA" id="ARBA00022989"/>
    </source>
</evidence>
<dbReference type="GO" id="GO:0004674">
    <property type="term" value="F:protein serine/threonine kinase activity"/>
    <property type="evidence" value="ECO:0007669"/>
    <property type="project" value="UniProtKB-KW"/>
</dbReference>
<dbReference type="PROSITE" id="PS00018">
    <property type="entry name" value="EF_HAND_1"/>
    <property type="match status" value="1"/>
</dbReference>
<feature type="region of interest" description="Disordered" evidence="14">
    <location>
        <begin position="843"/>
        <end position="879"/>
    </location>
</feature>
<evidence type="ECO:0000256" key="11">
    <source>
        <dbReference type="ARBA" id="ARBA00023136"/>
    </source>
</evidence>
<dbReference type="InterPro" id="IPR005821">
    <property type="entry name" value="Ion_trans_dom"/>
</dbReference>
<dbReference type="InterPro" id="IPR000719">
    <property type="entry name" value="Prot_kinase_dom"/>
</dbReference>
<sequence length="1758" mass="194728">MNGTFLWFHSGECPSAPCQDEYEAEDNNLEPTERVDADDEFGVEADDVEDVSQLEIEIETFGELRLSEQVITKVQAGLALLIEQVGSVEAAGEAIYSTLFEAAPSLQSLYKTPRAVQGMKFALSIALIISKLREPEDMKIIVEQLGFQHITTDVTIPRIEVFRDALLEMFAGELGDDVFTMDVRVALARIFNYMGGSFIYVRSNYWSRLQLIQQCWSLANRHEGDGEVDDDGNPESSIEKSERSPKRNKEEGHEKTGDGRKSLGGARGWWGELGLEVKSNLERNSISSDQLSISLERAKAMSYNAASTHARYHDASGRKLDQDYEVFPKKVLGEGCSGLVVMAKGRTDGRKYALKRIHKLKVQPKVLKQLTAEVEIYLMLDHPHIAALRDVYETESEIALLTECCEGGELYSRNVSLGLSSSGTYAEADAAEATQQMLLAVGYLHAHHVVHRDLKLENFLYESTEPSASLKLIDFGFAKIWDPSTLMMASCGSIAYVSPDVLKGEGYTNKCDLWSLGVIVFMLLVGYPPFHGSEKDMRSNILCANVDWSHKSRWRKVSEDAVDFVKCLLVRDPLQRMDVGEALSHRWIKARHTAGRPVLDKDALRSLRHYADTSRARRAVLQLLAQELAPEETKELRDTFLALDSTGEGTISLSELKRAIRGEDEAGETGGTASGAVSGASTPKSPRTPAARLRRAKSEVIGSLFEVLDANGDEQVYYSDFLAATLDVRKQIRKEAVFSAFHRLDADGSGSISPDDLRKVIGETFEGVNVELLVREADAACKGELTFQDFLSLLDSTDASASPNASEFQGTLGDMAWATNSSGTAASLETDLTRHDVGGGGLWRSMWKKKPQESSDAKVKGSQEASMEEGRKKVGGLSKNKVPTTFPEMFRFNATVMGYGNSEWMAHVLDVFPALVVHAADPQRVMEEADVLSIVLGKSESKIEFMEFKAVMLASLRSLLPKTWNSECEVAWTWLWDSIHRMLKANLGKPQIQQKALRKLYSTFTEEQLLLLRTGIYTTFFAKCAQGQDYFKQSSTRLHFIADRVIMFTQEIFKDPKSVMTDLSAWATEGKPGRPVGLGGGCAAQLRSEVPHDAPGALGLRHVGYGIPTELFGPFVSSAIEKIRELTNVPEQEEAFRWSLGLISRVLCRTITEGSTLVMRAINANCAKLVRKAVSNAPRAQRAEWMLRVQVGTQSISPLLWSIQSGSLEAGQAILTDLLTIRADRDHYYYAMDALFNRHPDIVRRICQDGPELLPTLFDGLIWRSRQTHNGMRRVNYFIKYMIVDAKNEFSESFRDVVVNGDPVAACHPSVILSADILWSRLASYTFLTSKLWFLLNLLVFVVTQAVFTNYSGESSSASIMAVFIGRIFIYVFGLGQLVLHHMYHFSKACRNGEVRKIAFLPIPEYLLHFSEALSASLCTVLMGMLAQEPLLHCLGNHAQNDKQFSELDATCQGVQDLIGSYVTFAFLATLLYFLLLLELTVFSTKLSTFVLVCGRMVQEVAQYLFALFFVVVAFGCAIDTRSSENRRAKSLASLNEPEPPSEASSDVVDQQFEDILPAMLNLSRIMLGTYSSDEYQKLELEPKLLISVSIFVICTTIFLFNLLIAQLNCAYMGIFKDMLGYARLNRGSVILENVSHASAKRWERFVVSLKMDEKLEFNEGDIGLAGGIQVLEPAGAHPVTTDSIKRYGGSTSLASQWPETANEVDIEDKVDRLERIIEKAVKKIVKSTGKGAHGAQSGVSGASSSSSMSSGSSGGDL</sequence>
<keyword evidence="7 21" id="KW-0418">Kinase</keyword>
<keyword evidence="11 15" id="KW-0472">Membrane</keyword>
<feature type="region of interest" description="Disordered" evidence="14">
    <location>
        <begin position="662"/>
        <end position="693"/>
    </location>
</feature>
<dbReference type="Pfam" id="PF00069">
    <property type="entry name" value="Pkinase"/>
    <property type="match status" value="1"/>
</dbReference>
<keyword evidence="3" id="KW-0723">Serine/threonine-protein kinase</keyword>
<organism evidence="19">
    <name type="scientific">Cladocopium goreaui</name>
    <dbReference type="NCBI Taxonomy" id="2562237"/>
    <lineage>
        <taxon>Eukaryota</taxon>
        <taxon>Sar</taxon>
        <taxon>Alveolata</taxon>
        <taxon>Dinophyceae</taxon>
        <taxon>Suessiales</taxon>
        <taxon>Symbiodiniaceae</taxon>
        <taxon>Cladocopium</taxon>
    </lineage>
</organism>
<evidence type="ECO:0000256" key="14">
    <source>
        <dbReference type="SAM" id="MobiDB-lite"/>
    </source>
</evidence>
<feature type="domain" description="EF-hand" evidence="18">
    <location>
        <begin position="732"/>
        <end position="767"/>
    </location>
</feature>
<comment type="cofactor">
    <cofactor evidence="1">
        <name>Mg(2+)</name>
        <dbReference type="ChEBI" id="CHEBI:18420"/>
    </cofactor>
</comment>
<dbReference type="InterPro" id="IPR011009">
    <property type="entry name" value="Kinase-like_dom_sf"/>
</dbReference>
<feature type="transmembrane region" description="Helical" evidence="15">
    <location>
        <begin position="1462"/>
        <end position="1481"/>
    </location>
</feature>
<dbReference type="PROSITE" id="PS50222">
    <property type="entry name" value="EF_HAND_2"/>
    <property type="match status" value="2"/>
</dbReference>
<dbReference type="OrthoDB" id="417470at2759"/>
<evidence type="ECO:0000256" key="9">
    <source>
        <dbReference type="ARBA" id="ARBA00022840"/>
    </source>
</evidence>
<dbReference type="InterPro" id="IPR000971">
    <property type="entry name" value="Globin"/>
</dbReference>
<dbReference type="Proteomes" id="UP001152797">
    <property type="component" value="Unassembled WGS sequence"/>
</dbReference>
<keyword evidence="9 13" id="KW-0067">ATP-binding</keyword>
<dbReference type="PANTHER" id="PTHR24349">
    <property type="entry name" value="SERINE/THREONINE-PROTEIN KINASE"/>
    <property type="match status" value="1"/>
</dbReference>
<accession>A0A9P1C5M1</accession>
<dbReference type="GO" id="GO:0005524">
    <property type="term" value="F:ATP binding"/>
    <property type="evidence" value="ECO:0007669"/>
    <property type="project" value="UniProtKB-UniRule"/>
</dbReference>
<dbReference type="Gene3D" id="1.10.238.10">
    <property type="entry name" value="EF-hand"/>
    <property type="match status" value="2"/>
</dbReference>
<evidence type="ECO:0000256" key="13">
    <source>
        <dbReference type="PROSITE-ProRule" id="PRU10141"/>
    </source>
</evidence>
<evidence type="ECO:0000256" key="8">
    <source>
        <dbReference type="ARBA" id="ARBA00022837"/>
    </source>
</evidence>
<reference evidence="19" key="1">
    <citation type="submission" date="2022-10" db="EMBL/GenBank/DDBJ databases">
        <authorList>
            <person name="Chen Y."/>
            <person name="Dougan E. K."/>
            <person name="Chan C."/>
            <person name="Rhodes N."/>
            <person name="Thang M."/>
        </authorList>
    </citation>
    <scope>NUCLEOTIDE SEQUENCE</scope>
</reference>
<dbReference type="InterPro" id="IPR018247">
    <property type="entry name" value="EF_Hand_1_Ca_BS"/>
</dbReference>
<dbReference type="GO" id="GO:0016020">
    <property type="term" value="C:membrane"/>
    <property type="evidence" value="ECO:0007669"/>
    <property type="project" value="UniProtKB-SubCell"/>
</dbReference>
<evidence type="ECO:0000256" key="5">
    <source>
        <dbReference type="ARBA" id="ARBA00022692"/>
    </source>
</evidence>
<protein>
    <submittedName>
        <fullName evidence="21">Calcium-dependent protein kinase 2 (PfCDPK2)</fullName>
    </submittedName>
</protein>
<feature type="transmembrane region" description="Helical" evidence="15">
    <location>
        <begin position="1501"/>
        <end position="1519"/>
    </location>
</feature>
<dbReference type="InterPro" id="IPR017441">
    <property type="entry name" value="Protein_kinase_ATP_BS"/>
</dbReference>
<feature type="domain" description="Protein kinase" evidence="17">
    <location>
        <begin position="326"/>
        <end position="588"/>
    </location>
</feature>
<dbReference type="GO" id="GO:0005216">
    <property type="term" value="F:monoatomic ion channel activity"/>
    <property type="evidence" value="ECO:0007669"/>
    <property type="project" value="InterPro"/>
</dbReference>
<dbReference type="Pfam" id="PF00520">
    <property type="entry name" value="Ion_trans"/>
    <property type="match status" value="1"/>
</dbReference>
<dbReference type="CDD" id="cd00051">
    <property type="entry name" value="EFh"/>
    <property type="match status" value="1"/>
</dbReference>
<evidence type="ECO:0000256" key="6">
    <source>
        <dbReference type="ARBA" id="ARBA00022741"/>
    </source>
</evidence>
<feature type="compositionally biased region" description="Basic and acidic residues" evidence="14">
    <location>
        <begin position="850"/>
        <end position="861"/>
    </location>
</feature>
<dbReference type="InterPro" id="IPR008271">
    <property type="entry name" value="Ser/Thr_kinase_AS"/>
</dbReference>
<feature type="compositionally biased region" description="Low complexity" evidence="14">
    <location>
        <begin position="1734"/>
        <end position="1752"/>
    </location>
</feature>
<feature type="region of interest" description="Disordered" evidence="14">
    <location>
        <begin position="224"/>
        <end position="265"/>
    </location>
</feature>
<dbReference type="PROSITE" id="PS00108">
    <property type="entry name" value="PROTEIN_KINASE_ST"/>
    <property type="match status" value="1"/>
</dbReference>
<gene>
    <name evidence="19" type="ORF">C1SCF055_LOCUS12969</name>
</gene>
<dbReference type="EMBL" id="CAMXCT030001000">
    <property type="protein sequence ID" value="CAL4772842.1"/>
    <property type="molecule type" value="Genomic_DNA"/>
</dbReference>
<keyword evidence="6 13" id="KW-0547">Nucleotide-binding</keyword>
<dbReference type="SUPFAM" id="SSF56112">
    <property type="entry name" value="Protein kinase-like (PK-like)"/>
    <property type="match status" value="1"/>
</dbReference>
<evidence type="ECO:0000256" key="2">
    <source>
        <dbReference type="ARBA" id="ARBA00004141"/>
    </source>
</evidence>
<dbReference type="SMART" id="SM00220">
    <property type="entry name" value="S_TKc"/>
    <property type="match status" value="1"/>
</dbReference>
<feature type="compositionally biased region" description="Basic and acidic residues" evidence="14">
    <location>
        <begin position="237"/>
        <end position="261"/>
    </location>
</feature>
<dbReference type="Gene3D" id="3.30.200.20">
    <property type="entry name" value="Phosphorylase Kinase, domain 1"/>
    <property type="match status" value="1"/>
</dbReference>
<dbReference type="Gene3D" id="1.10.510.10">
    <property type="entry name" value="Transferase(Phosphotransferase) domain 1"/>
    <property type="match status" value="1"/>
</dbReference>
<dbReference type="PROSITE" id="PS50011">
    <property type="entry name" value="PROTEIN_KINASE_DOM"/>
    <property type="match status" value="1"/>
</dbReference>
<dbReference type="EMBL" id="CAMXCT020001000">
    <property type="protein sequence ID" value="CAL1138905.1"/>
    <property type="molecule type" value="Genomic_DNA"/>
</dbReference>